<accession>B0G8D8</accession>
<comment type="caution">
    <text evidence="1">The sequence shown here is derived from an EMBL/GenBank/DDBJ whole genome shotgun (WGS) entry which is preliminary data.</text>
</comment>
<organism evidence="1 2">
    <name type="scientific">Dorea formicigenerans ATCC 27755</name>
    <dbReference type="NCBI Taxonomy" id="411461"/>
    <lineage>
        <taxon>Bacteria</taxon>
        <taxon>Bacillati</taxon>
        <taxon>Bacillota</taxon>
        <taxon>Clostridia</taxon>
        <taxon>Lachnospirales</taxon>
        <taxon>Lachnospiraceae</taxon>
        <taxon>Dorea</taxon>
    </lineage>
</organism>
<gene>
    <name evidence="1" type="ORF">DORFOR_02544</name>
</gene>
<dbReference type="Proteomes" id="UP000005359">
    <property type="component" value="Unassembled WGS sequence"/>
</dbReference>
<name>B0G8D8_9FIRM</name>
<reference evidence="1 2" key="2">
    <citation type="submission" date="2007-10" db="EMBL/GenBank/DDBJ databases">
        <authorList>
            <person name="Fulton L."/>
            <person name="Clifton S."/>
            <person name="Fulton B."/>
            <person name="Xu J."/>
            <person name="Minx P."/>
            <person name="Pepin K.H."/>
            <person name="Johnson M."/>
            <person name="Thiruvilangam P."/>
            <person name="Bhonagiri V."/>
            <person name="Nash W.E."/>
            <person name="Wang C."/>
            <person name="Mardis E.R."/>
            <person name="Wilson R.K."/>
        </authorList>
    </citation>
    <scope>NUCLEOTIDE SEQUENCE [LARGE SCALE GENOMIC DNA]</scope>
    <source>
        <strain evidence="1 2">ATCC 27755</strain>
    </source>
</reference>
<dbReference type="STRING" id="411461.DORFOR_02544"/>
<dbReference type="AlphaFoldDB" id="B0G8D8"/>
<dbReference type="EMBL" id="AAXA02000015">
    <property type="protein sequence ID" value="EDR45942.1"/>
    <property type="molecule type" value="Genomic_DNA"/>
</dbReference>
<reference evidence="1 2" key="1">
    <citation type="submission" date="2007-10" db="EMBL/GenBank/DDBJ databases">
        <title>Draft genome sequence of Dorea formicigenerans(ATCC 27755).</title>
        <authorList>
            <person name="Sudarsanam P."/>
            <person name="Ley R."/>
            <person name="Guruge J."/>
            <person name="Turnbaugh P.J."/>
            <person name="Mahowald M."/>
            <person name="Liep D."/>
            <person name="Gordon J."/>
        </authorList>
    </citation>
    <scope>NUCLEOTIDE SEQUENCE [LARGE SCALE GENOMIC DNA]</scope>
    <source>
        <strain evidence="1 2">ATCC 27755</strain>
    </source>
</reference>
<proteinExistence type="predicted"/>
<sequence>MFFLRKIISSAIRLQYRKEHLPKNLHFSESVLLNYSMFFFLSDGTDEYL</sequence>
<protein>
    <submittedName>
        <fullName evidence="1">Uncharacterized protein</fullName>
    </submittedName>
</protein>
<dbReference type="PaxDb" id="411461-DORFOR_02544"/>
<evidence type="ECO:0000313" key="1">
    <source>
        <dbReference type="EMBL" id="EDR45942.1"/>
    </source>
</evidence>
<evidence type="ECO:0000313" key="2">
    <source>
        <dbReference type="Proteomes" id="UP000005359"/>
    </source>
</evidence>